<reference evidence="2" key="1">
    <citation type="submission" date="2022-10" db="EMBL/GenBank/DDBJ databases">
        <title>Characterization and whole genome sequencing of a new Roseateles species, isolated from fresh water.</title>
        <authorList>
            <person name="Guliayeva D.Y."/>
            <person name="Akhremchuk A.E."/>
            <person name="Sikolenko M.A."/>
            <person name="Valentovich L.N."/>
            <person name="Sidarenka A.V."/>
        </authorList>
    </citation>
    <scope>NUCLEOTIDE SEQUENCE</scope>
    <source>
        <strain evidence="2">BIM B-1768</strain>
    </source>
</reference>
<gene>
    <name evidence="2" type="ORF">N4261_21965</name>
</gene>
<dbReference type="RefSeq" id="WP_261757373.1">
    <property type="nucleotide sequence ID" value="NZ_CP104562.2"/>
</dbReference>
<evidence type="ECO:0000313" key="3">
    <source>
        <dbReference type="Proteomes" id="UP001064933"/>
    </source>
</evidence>
<dbReference type="InterPro" id="IPR026433">
    <property type="entry name" value="MarR_EPS"/>
</dbReference>
<dbReference type="SUPFAM" id="SSF46785">
    <property type="entry name" value="Winged helix' DNA-binding domain"/>
    <property type="match status" value="1"/>
</dbReference>
<evidence type="ECO:0000313" key="2">
    <source>
        <dbReference type="EMBL" id="UXH77622.1"/>
    </source>
</evidence>
<dbReference type="EMBL" id="CP104562">
    <property type="protein sequence ID" value="UXH77622.1"/>
    <property type="molecule type" value="Genomic_DNA"/>
</dbReference>
<accession>A0ABY6AXC4</accession>
<name>A0ABY6AXC4_9BURK</name>
<protein>
    <submittedName>
        <fullName evidence="2">MarR family EPS-associated transcriptional regulator</fullName>
    </submittedName>
</protein>
<dbReference type="NCBIfam" id="TIGR04176">
    <property type="entry name" value="MarR_EPS"/>
    <property type="match status" value="1"/>
</dbReference>
<keyword evidence="3" id="KW-1185">Reference proteome</keyword>
<dbReference type="Gene3D" id="1.10.10.10">
    <property type="entry name" value="Winged helix-like DNA-binding domain superfamily/Winged helix DNA-binding domain"/>
    <property type="match status" value="1"/>
</dbReference>
<proteinExistence type="predicted"/>
<evidence type="ECO:0000256" key="1">
    <source>
        <dbReference type="SAM" id="MobiDB-lite"/>
    </source>
</evidence>
<dbReference type="Proteomes" id="UP001064933">
    <property type="component" value="Chromosome"/>
</dbReference>
<dbReference type="InterPro" id="IPR036388">
    <property type="entry name" value="WH-like_DNA-bd_sf"/>
</dbReference>
<dbReference type="InterPro" id="IPR036390">
    <property type="entry name" value="WH_DNA-bd_sf"/>
</dbReference>
<feature type="region of interest" description="Disordered" evidence="1">
    <location>
        <begin position="115"/>
        <end position="138"/>
    </location>
</feature>
<sequence length="138" mass="15654">MSIPPTQPPEDAQDASTEEGRLMVLRALELDPHISQRSLSKQLGISLGKTHYLLQALLNKGLVKMRNFERSDHKLAYSYLLTPVGLIEKARMTKEFLQRKEAEFEALRRTIDSLHDELRRQPPCDSDADVTPSPNSKS</sequence>
<dbReference type="Pfam" id="PF13412">
    <property type="entry name" value="HTH_24"/>
    <property type="match status" value="1"/>
</dbReference>
<organism evidence="2 3">
    <name type="scientific">Roseateles amylovorans</name>
    <dbReference type="NCBI Taxonomy" id="2978473"/>
    <lineage>
        <taxon>Bacteria</taxon>
        <taxon>Pseudomonadati</taxon>
        <taxon>Pseudomonadota</taxon>
        <taxon>Betaproteobacteria</taxon>
        <taxon>Burkholderiales</taxon>
        <taxon>Sphaerotilaceae</taxon>
        <taxon>Roseateles</taxon>
    </lineage>
</organism>